<evidence type="ECO:0008006" key="2">
    <source>
        <dbReference type="Google" id="ProtNLM"/>
    </source>
</evidence>
<dbReference type="AlphaFoldDB" id="A0A0F9LC32"/>
<evidence type="ECO:0000313" key="1">
    <source>
        <dbReference type="EMBL" id="KKM61735.1"/>
    </source>
</evidence>
<sequence>MTTKVRPLQCMECGKKLTLRQAERAVHGDGCPRCGGSDIDTADYQPRPVATDEGCGTCGRIECAGERLAF</sequence>
<proteinExistence type="predicted"/>
<comment type="caution">
    <text evidence="1">The sequence shown here is derived from an EMBL/GenBank/DDBJ whole genome shotgun (WGS) entry which is preliminary data.</text>
</comment>
<reference evidence="1" key="1">
    <citation type="journal article" date="2015" name="Nature">
        <title>Complex archaea that bridge the gap between prokaryotes and eukaryotes.</title>
        <authorList>
            <person name="Spang A."/>
            <person name="Saw J.H."/>
            <person name="Jorgensen S.L."/>
            <person name="Zaremba-Niedzwiedzka K."/>
            <person name="Martijn J."/>
            <person name="Lind A.E."/>
            <person name="van Eijk R."/>
            <person name="Schleper C."/>
            <person name="Guy L."/>
            <person name="Ettema T.J."/>
        </authorList>
    </citation>
    <scope>NUCLEOTIDE SEQUENCE</scope>
</reference>
<accession>A0A0F9LC32</accession>
<protein>
    <recommendedName>
        <fullName evidence="2">Transcription factor zinc-finger domain-containing protein</fullName>
    </recommendedName>
</protein>
<organism evidence="1">
    <name type="scientific">marine sediment metagenome</name>
    <dbReference type="NCBI Taxonomy" id="412755"/>
    <lineage>
        <taxon>unclassified sequences</taxon>
        <taxon>metagenomes</taxon>
        <taxon>ecological metagenomes</taxon>
    </lineage>
</organism>
<dbReference type="EMBL" id="LAZR01011427">
    <property type="protein sequence ID" value="KKM61735.1"/>
    <property type="molecule type" value="Genomic_DNA"/>
</dbReference>
<name>A0A0F9LC32_9ZZZZ</name>
<gene>
    <name evidence="1" type="ORF">LCGC14_1528690</name>
</gene>